<feature type="transmembrane region" description="Helical" evidence="6">
    <location>
        <begin position="18"/>
        <end position="40"/>
    </location>
</feature>
<evidence type="ECO:0000256" key="3">
    <source>
        <dbReference type="ARBA" id="ARBA00022906"/>
    </source>
</evidence>
<gene>
    <name evidence="8" type="ORF">ENJ98_00895</name>
</gene>
<accession>A0A7C5IYM0</accession>
<dbReference type="InterPro" id="IPR050681">
    <property type="entry name" value="CDF/SLC30A"/>
</dbReference>
<keyword evidence="5 6" id="KW-0472">Membrane</keyword>
<keyword evidence="3" id="KW-0406">Ion transport</keyword>
<comment type="subcellular location">
    <subcellularLocation>
        <location evidence="1">Membrane</location>
        <topology evidence="1">Multi-pass membrane protein</topology>
    </subcellularLocation>
</comment>
<reference evidence="8" key="1">
    <citation type="journal article" date="2020" name="mSystems">
        <title>Genome- and Community-Level Interaction Insights into Carbon Utilization and Element Cycling Functions of Hydrothermarchaeota in Hydrothermal Sediment.</title>
        <authorList>
            <person name="Zhou Z."/>
            <person name="Liu Y."/>
            <person name="Xu W."/>
            <person name="Pan J."/>
            <person name="Luo Z.H."/>
            <person name="Li M."/>
        </authorList>
    </citation>
    <scope>NUCLEOTIDE SEQUENCE [LARGE SCALE GENOMIC DNA]</scope>
    <source>
        <strain evidence="8">HyVt-535</strain>
    </source>
</reference>
<evidence type="ECO:0000256" key="2">
    <source>
        <dbReference type="ARBA" id="ARBA00022692"/>
    </source>
</evidence>
<dbReference type="Pfam" id="PF01545">
    <property type="entry name" value="Cation_efflux"/>
    <property type="match status" value="1"/>
</dbReference>
<feature type="transmembrane region" description="Helical" evidence="6">
    <location>
        <begin position="77"/>
        <end position="96"/>
    </location>
</feature>
<comment type="caution">
    <text evidence="8">The sequence shown here is derived from an EMBL/GenBank/DDBJ whole genome shotgun (WGS) entry which is preliminary data.</text>
</comment>
<evidence type="ECO:0000313" key="8">
    <source>
        <dbReference type="EMBL" id="HHH12773.1"/>
    </source>
</evidence>
<evidence type="ECO:0000256" key="5">
    <source>
        <dbReference type="ARBA" id="ARBA00023136"/>
    </source>
</evidence>
<evidence type="ECO:0000256" key="4">
    <source>
        <dbReference type="ARBA" id="ARBA00022989"/>
    </source>
</evidence>
<evidence type="ECO:0000259" key="7">
    <source>
        <dbReference type="Pfam" id="PF01545"/>
    </source>
</evidence>
<organism evidence="8">
    <name type="scientific">Thiolapillus brandeum</name>
    <dbReference type="NCBI Taxonomy" id="1076588"/>
    <lineage>
        <taxon>Bacteria</taxon>
        <taxon>Pseudomonadati</taxon>
        <taxon>Pseudomonadota</taxon>
        <taxon>Gammaproteobacteria</taxon>
        <taxon>Chromatiales</taxon>
        <taxon>Sedimenticolaceae</taxon>
        <taxon>Thiolapillus</taxon>
    </lineage>
</organism>
<proteinExistence type="predicted"/>
<name>A0A7C5IYM0_9GAMM</name>
<dbReference type="Gene3D" id="1.20.1510.10">
    <property type="entry name" value="Cation efflux protein transmembrane domain"/>
    <property type="match status" value="1"/>
</dbReference>
<sequence length="215" mass="23106">MSDCGCEIEIKDREQGRVLWLLLAINALMFVLELTVGWVAQSTGLIADSLDMLADAAVYGIGLWAVGRSLRHKARAALFSGWAQAGLGMLILADIVRRALFGSEPVSGLMMGMGTVALAANLWCLALIHRHRDGEVHMRASWIFSKNDVIANLGVILGGLLVWFTGSRWPDLAIGTFIALVVLRGARNITTDARKELAGEKNGDCNGSPACCGKE</sequence>
<keyword evidence="3" id="KW-0864">Zinc transport</keyword>
<dbReference type="InterPro" id="IPR058533">
    <property type="entry name" value="Cation_efflux_TM"/>
</dbReference>
<keyword evidence="2 6" id="KW-0812">Transmembrane</keyword>
<keyword evidence="3" id="KW-0813">Transport</keyword>
<evidence type="ECO:0000256" key="6">
    <source>
        <dbReference type="SAM" id="Phobius"/>
    </source>
</evidence>
<dbReference type="NCBIfam" id="TIGR01297">
    <property type="entry name" value="CDF"/>
    <property type="match status" value="1"/>
</dbReference>
<dbReference type="SUPFAM" id="SSF161111">
    <property type="entry name" value="Cation efflux protein transmembrane domain-like"/>
    <property type="match status" value="1"/>
</dbReference>
<dbReference type="EMBL" id="DROM01000057">
    <property type="protein sequence ID" value="HHH12773.1"/>
    <property type="molecule type" value="Genomic_DNA"/>
</dbReference>
<dbReference type="InterPro" id="IPR027469">
    <property type="entry name" value="Cation_efflux_TMD_sf"/>
</dbReference>
<dbReference type="PANTHER" id="PTHR11562:SF17">
    <property type="entry name" value="RE54080P-RELATED"/>
    <property type="match status" value="1"/>
</dbReference>
<dbReference type="GO" id="GO:0005385">
    <property type="term" value="F:zinc ion transmembrane transporter activity"/>
    <property type="evidence" value="ECO:0007669"/>
    <property type="project" value="TreeGrafter"/>
</dbReference>
<keyword evidence="3" id="KW-0862">Zinc</keyword>
<feature type="transmembrane region" description="Helical" evidence="6">
    <location>
        <begin position="108"/>
        <end position="128"/>
    </location>
</feature>
<keyword evidence="4 6" id="KW-1133">Transmembrane helix</keyword>
<dbReference type="GO" id="GO:0005886">
    <property type="term" value="C:plasma membrane"/>
    <property type="evidence" value="ECO:0007669"/>
    <property type="project" value="TreeGrafter"/>
</dbReference>
<dbReference type="Proteomes" id="UP000886100">
    <property type="component" value="Unassembled WGS sequence"/>
</dbReference>
<dbReference type="PANTHER" id="PTHR11562">
    <property type="entry name" value="CATION EFFLUX PROTEIN/ ZINC TRANSPORTER"/>
    <property type="match status" value="1"/>
</dbReference>
<feature type="transmembrane region" description="Helical" evidence="6">
    <location>
        <begin position="52"/>
        <end position="70"/>
    </location>
</feature>
<protein>
    <submittedName>
        <fullName evidence="8">Cation transporter</fullName>
    </submittedName>
</protein>
<feature type="transmembrane region" description="Helical" evidence="6">
    <location>
        <begin position="149"/>
        <end position="166"/>
    </location>
</feature>
<dbReference type="InterPro" id="IPR002524">
    <property type="entry name" value="Cation_efflux"/>
</dbReference>
<feature type="domain" description="Cation efflux protein transmembrane" evidence="7">
    <location>
        <begin position="19"/>
        <end position="197"/>
    </location>
</feature>
<evidence type="ECO:0000256" key="1">
    <source>
        <dbReference type="ARBA" id="ARBA00004141"/>
    </source>
</evidence>
<dbReference type="AlphaFoldDB" id="A0A7C5IYM0"/>